<dbReference type="GO" id="GO:0003735">
    <property type="term" value="F:structural constituent of ribosome"/>
    <property type="evidence" value="ECO:0007669"/>
    <property type="project" value="InterPro"/>
</dbReference>
<sequence>MNQVNMLTNVLSRTATRLLQLPFEVLSQQTRNTFVLQRRNPVPLHKTGGRAKRLKHRHFIYDLVENTDVKKKKPIDIILTSYVEGIGDRGDRVTMPPLRAYNRLLLPGLGVYATPENIIKYDSENEDRAKTKYSSPYIPRLLSILKNYLLNVTMSYDNPWKLEKYHVRAALRKAGIFLTDDCLTLPERDIIGPNDEYENKEFYITITVNKKEQVKVRCRIHHWSNSVTAKIPVNKDFYKKKSEAIFPDDQAVLDEMPTPYHIQAQLELEAKQAL</sequence>
<dbReference type="InterPro" id="IPR020070">
    <property type="entry name" value="Ribosomal_bL9_N"/>
</dbReference>
<evidence type="ECO:0000313" key="7">
    <source>
        <dbReference type="EMBL" id="KAF7990895.1"/>
    </source>
</evidence>
<dbReference type="Pfam" id="PF01281">
    <property type="entry name" value="Ribosomal_L9_N"/>
    <property type="match status" value="1"/>
</dbReference>
<dbReference type="Proteomes" id="UP000639338">
    <property type="component" value="Unassembled WGS sequence"/>
</dbReference>
<comment type="caution">
    <text evidence="7">The sequence shown here is derived from an EMBL/GenBank/DDBJ whole genome shotgun (WGS) entry which is preliminary data.</text>
</comment>
<evidence type="ECO:0000256" key="3">
    <source>
        <dbReference type="ARBA" id="ARBA00023274"/>
    </source>
</evidence>
<name>A0A834XS85_APHGI</name>
<evidence type="ECO:0000256" key="1">
    <source>
        <dbReference type="ARBA" id="ARBA00010605"/>
    </source>
</evidence>
<evidence type="ECO:0000256" key="2">
    <source>
        <dbReference type="ARBA" id="ARBA00022980"/>
    </source>
</evidence>
<dbReference type="InterPro" id="IPR036935">
    <property type="entry name" value="Ribosomal_bL9_N_sf"/>
</dbReference>
<evidence type="ECO:0000256" key="4">
    <source>
        <dbReference type="ARBA" id="ARBA00035194"/>
    </source>
</evidence>
<evidence type="ECO:0000259" key="6">
    <source>
        <dbReference type="Pfam" id="PF01281"/>
    </source>
</evidence>
<dbReference type="InterPro" id="IPR000244">
    <property type="entry name" value="Ribosomal_bL9"/>
</dbReference>
<keyword evidence="8" id="KW-1185">Reference proteome</keyword>
<dbReference type="InterPro" id="IPR009027">
    <property type="entry name" value="Ribosomal_bL9/RNase_H1_N"/>
</dbReference>
<evidence type="ECO:0000256" key="5">
    <source>
        <dbReference type="ARBA" id="ARBA00035381"/>
    </source>
</evidence>
<dbReference type="OrthoDB" id="5555409at2759"/>
<organism evidence="7 8">
    <name type="scientific">Aphidius gifuensis</name>
    <name type="common">Parasitoid wasp</name>
    <dbReference type="NCBI Taxonomy" id="684658"/>
    <lineage>
        <taxon>Eukaryota</taxon>
        <taxon>Metazoa</taxon>
        <taxon>Ecdysozoa</taxon>
        <taxon>Arthropoda</taxon>
        <taxon>Hexapoda</taxon>
        <taxon>Insecta</taxon>
        <taxon>Pterygota</taxon>
        <taxon>Neoptera</taxon>
        <taxon>Endopterygota</taxon>
        <taxon>Hymenoptera</taxon>
        <taxon>Apocrita</taxon>
        <taxon>Ichneumonoidea</taxon>
        <taxon>Braconidae</taxon>
        <taxon>Aphidiinae</taxon>
        <taxon>Aphidius</taxon>
    </lineage>
</organism>
<gene>
    <name evidence="7" type="ORF">HCN44_000700</name>
</gene>
<reference evidence="7 8" key="1">
    <citation type="submission" date="2020-08" db="EMBL/GenBank/DDBJ databases">
        <title>Aphidius gifuensis genome sequencing and assembly.</title>
        <authorList>
            <person name="Du Z."/>
        </authorList>
    </citation>
    <scope>NUCLEOTIDE SEQUENCE [LARGE SCALE GENOMIC DNA]</scope>
    <source>
        <strain evidence="7">YNYX2018</strain>
        <tissue evidence="7">Adults</tissue>
    </source>
</reference>
<keyword evidence="2" id="KW-0689">Ribosomal protein</keyword>
<protein>
    <recommendedName>
        <fullName evidence="4">Large ribosomal subunit protein bL9m</fullName>
    </recommendedName>
    <alternativeName>
        <fullName evidence="5">39S ribosomal protein L9, mitochondrial</fullName>
    </alternativeName>
</protein>
<dbReference type="GO" id="GO:0005840">
    <property type="term" value="C:ribosome"/>
    <property type="evidence" value="ECO:0007669"/>
    <property type="project" value="UniProtKB-KW"/>
</dbReference>
<dbReference type="SUPFAM" id="SSF55658">
    <property type="entry name" value="L9 N-domain-like"/>
    <property type="match status" value="1"/>
</dbReference>
<dbReference type="EMBL" id="JACMRX010000004">
    <property type="protein sequence ID" value="KAF7990895.1"/>
    <property type="molecule type" value="Genomic_DNA"/>
</dbReference>
<dbReference type="AlphaFoldDB" id="A0A834XS85"/>
<accession>A0A834XS85</accession>
<comment type="similarity">
    <text evidence="1">Belongs to the bacterial ribosomal protein bL9 family.</text>
</comment>
<dbReference type="GO" id="GO:0006412">
    <property type="term" value="P:translation"/>
    <property type="evidence" value="ECO:0007669"/>
    <property type="project" value="InterPro"/>
</dbReference>
<feature type="domain" description="Ribosomal protein L9" evidence="6">
    <location>
        <begin position="76"/>
        <end position="118"/>
    </location>
</feature>
<dbReference type="Gene3D" id="3.40.5.10">
    <property type="entry name" value="Ribosomal protein L9, N-terminal domain"/>
    <property type="match status" value="1"/>
</dbReference>
<proteinExistence type="inferred from homology"/>
<dbReference type="GO" id="GO:1990904">
    <property type="term" value="C:ribonucleoprotein complex"/>
    <property type="evidence" value="ECO:0007669"/>
    <property type="project" value="UniProtKB-KW"/>
</dbReference>
<keyword evidence="3" id="KW-0687">Ribonucleoprotein</keyword>
<dbReference type="PANTHER" id="PTHR21368">
    <property type="entry name" value="50S RIBOSOMAL PROTEIN L9"/>
    <property type="match status" value="1"/>
</dbReference>
<evidence type="ECO:0000313" key="8">
    <source>
        <dbReference type="Proteomes" id="UP000639338"/>
    </source>
</evidence>